<evidence type="ECO:0000256" key="1">
    <source>
        <dbReference type="ARBA" id="ARBA00023015"/>
    </source>
</evidence>
<protein>
    <recommendedName>
        <fullName evidence="5">HTH arsR-type domain-containing protein</fullName>
    </recommendedName>
</protein>
<dbReference type="Gene3D" id="1.10.10.10">
    <property type="entry name" value="Winged helix-like DNA-binding domain superfamily/Winged helix DNA-binding domain"/>
    <property type="match status" value="1"/>
</dbReference>
<dbReference type="PROSITE" id="PS50987">
    <property type="entry name" value="HTH_ARSR_2"/>
    <property type="match status" value="1"/>
</dbReference>
<dbReference type="InterPro" id="IPR036390">
    <property type="entry name" value="WH_DNA-bd_sf"/>
</dbReference>
<dbReference type="Proteomes" id="UP000642673">
    <property type="component" value="Unassembled WGS sequence"/>
</dbReference>
<feature type="domain" description="HTH arsR-type" evidence="5">
    <location>
        <begin position="43"/>
        <end position="134"/>
    </location>
</feature>
<dbReference type="InterPro" id="IPR036388">
    <property type="entry name" value="WH-like_DNA-bd_sf"/>
</dbReference>
<dbReference type="InterPro" id="IPR051081">
    <property type="entry name" value="HTH_MetalResp_TranReg"/>
</dbReference>
<name>A0ABQ3ESJ0_9ACTN</name>
<evidence type="ECO:0000256" key="4">
    <source>
        <dbReference type="SAM" id="MobiDB-lite"/>
    </source>
</evidence>
<gene>
    <name evidence="6" type="ORF">GCM10010347_13130</name>
</gene>
<keyword evidence="2" id="KW-0238">DNA-binding</keyword>
<feature type="region of interest" description="Disordered" evidence="4">
    <location>
        <begin position="1"/>
        <end position="43"/>
    </location>
</feature>
<evidence type="ECO:0000256" key="3">
    <source>
        <dbReference type="ARBA" id="ARBA00023163"/>
    </source>
</evidence>
<dbReference type="InterPro" id="IPR011991">
    <property type="entry name" value="ArsR-like_HTH"/>
</dbReference>
<dbReference type="PANTHER" id="PTHR33154:SF12">
    <property type="entry name" value="TRANSCRIPTIONAL REGULATORY PROTEIN"/>
    <property type="match status" value="1"/>
</dbReference>
<dbReference type="SMART" id="SM00418">
    <property type="entry name" value="HTH_ARSR"/>
    <property type="match status" value="1"/>
</dbReference>
<evidence type="ECO:0000256" key="2">
    <source>
        <dbReference type="ARBA" id="ARBA00023125"/>
    </source>
</evidence>
<evidence type="ECO:0000313" key="7">
    <source>
        <dbReference type="Proteomes" id="UP000642673"/>
    </source>
</evidence>
<keyword evidence="1" id="KW-0805">Transcription regulation</keyword>
<evidence type="ECO:0000259" key="5">
    <source>
        <dbReference type="PROSITE" id="PS50987"/>
    </source>
</evidence>
<evidence type="ECO:0000313" key="6">
    <source>
        <dbReference type="EMBL" id="GHB45039.1"/>
    </source>
</evidence>
<dbReference type="Pfam" id="PF12840">
    <property type="entry name" value="HTH_20"/>
    <property type="match status" value="1"/>
</dbReference>
<dbReference type="RefSeq" id="WP_190183056.1">
    <property type="nucleotide sequence ID" value="NZ_BMVP01000002.1"/>
</dbReference>
<sequence>MAAVEPTPADSDDVGAADADARPCADDVGDADAGNAHRRTDGAGDAGALGLAEVLAALGHPARLEIVRKLASRGEAFCGEVVPDLPRSSVTHHLRTLRESGVICQRPEGRRQYLTLRRDDLERRFPGLLALVLR</sequence>
<keyword evidence="7" id="KW-1185">Reference proteome</keyword>
<comment type="caution">
    <text evidence="6">The sequence shown here is derived from an EMBL/GenBank/DDBJ whole genome shotgun (WGS) entry which is preliminary data.</text>
</comment>
<accession>A0ABQ3ESJ0</accession>
<dbReference type="PRINTS" id="PR00778">
    <property type="entry name" value="HTHARSR"/>
</dbReference>
<reference evidence="7" key="1">
    <citation type="journal article" date="2019" name="Int. J. Syst. Evol. Microbiol.">
        <title>The Global Catalogue of Microorganisms (GCM) 10K type strain sequencing project: providing services to taxonomists for standard genome sequencing and annotation.</title>
        <authorList>
            <consortium name="The Broad Institute Genomics Platform"/>
            <consortium name="The Broad Institute Genome Sequencing Center for Infectious Disease"/>
            <person name="Wu L."/>
            <person name="Ma J."/>
        </authorList>
    </citation>
    <scope>NUCLEOTIDE SEQUENCE [LARGE SCALE GENOMIC DNA]</scope>
    <source>
        <strain evidence="7">JCM 4738</strain>
    </source>
</reference>
<organism evidence="6 7">
    <name type="scientific">Streptomyces cirratus</name>
    <dbReference type="NCBI Taxonomy" id="68187"/>
    <lineage>
        <taxon>Bacteria</taxon>
        <taxon>Bacillati</taxon>
        <taxon>Actinomycetota</taxon>
        <taxon>Actinomycetes</taxon>
        <taxon>Kitasatosporales</taxon>
        <taxon>Streptomycetaceae</taxon>
        <taxon>Streptomyces</taxon>
    </lineage>
</organism>
<dbReference type="CDD" id="cd00090">
    <property type="entry name" value="HTH_ARSR"/>
    <property type="match status" value="1"/>
</dbReference>
<dbReference type="EMBL" id="BMVP01000002">
    <property type="protein sequence ID" value="GHB45039.1"/>
    <property type="molecule type" value="Genomic_DNA"/>
</dbReference>
<keyword evidence="3" id="KW-0804">Transcription</keyword>
<dbReference type="PANTHER" id="PTHR33154">
    <property type="entry name" value="TRANSCRIPTIONAL REGULATOR, ARSR FAMILY"/>
    <property type="match status" value="1"/>
</dbReference>
<dbReference type="SUPFAM" id="SSF46785">
    <property type="entry name" value="Winged helix' DNA-binding domain"/>
    <property type="match status" value="1"/>
</dbReference>
<proteinExistence type="predicted"/>
<dbReference type="InterPro" id="IPR001845">
    <property type="entry name" value="HTH_ArsR_DNA-bd_dom"/>
</dbReference>